<keyword evidence="4" id="KW-1185">Reference proteome</keyword>
<dbReference type="GO" id="GO:0005524">
    <property type="term" value="F:ATP binding"/>
    <property type="evidence" value="ECO:0007669"/>
    <property type="project" value="UniProtKB-KW"/>
</dbReference>
<evidence type="ECO:0000313" key="3">
    <source>
        <dbReference type="EMBL" id="MCD2519353.1"/>
    </source>
</evidence>
<reference evidence="3" key="1">
    <citation type="submission" date="2021-11" db="EMBL/GenBank/DDBJ databases">
        <title>The complete genome of Massilia sp sp. G4R7.</title>
        <authorList>
            <person name="Liu L."/>
            <person name="Yue J."/>
            <person name="Yuan J."/>
            <person name="Yang F."/>
            <person name="Li L."/>
        </authorList>
    </citation>
    <scope>NUCLEOTIDE SEQUENCE</scope>
    <source>
        <strain evidence="3">G4R7</strain>
    </source>
</reference>
<gene>
    <name evidence="3" type="ORF">LQ564_23915</name>
</gene>
<dbReference type="InterPro" id="IPR027417">
    <property type="entry name" value="P-loop_NTPase"/>
</dbReference>
<dbReference type="SUPFAM" id="SSF52540">
    <property type="entry name" value="P-loop containing nucleoside triphosphate hydrolases"/>
    <property type="match status" value="1"/>
</dbReference>
<dbReference type="EMBL" id="JAJNOC010000012">
    <property type="protein sequence ID" value="MCD2519353.1"/>
    <property type="molecule type" value="Genomic_DNA"/>
</dbReference>
<comment type="caution">
    <text evidence="3">The sequence shown here is derived from an EMBL/GenBank/DDBJ whole genome shotgun (WGS) entry which is preliminary data.</text>
</comment>
<feature type="region of interest" description="Disordered" evidence="1">
    <location>
        <begin position="445"/>
        <end position="474"/>
    </location>
</feature>
<dbReference type="Proteomes" id="UP001179361">
    <property type="component" value="Unassembled WGS sequence"/>
</dbReference>
<dbReference type="SMART" id="SM00382">
    <property type="entry name" value="AAA"/>
    <property type="match status" value="1"/>
</dbReference>
<dbReference type="CDD" id="cd00009">
    <property type="entry name" value="AAA"/>
    <property type="match status" value="1"/>
</dbReference>
<evidence type="ECO:0000259" key="2">
    <source>
        <dbReference type="SMART" id="SM00382"/>
    </source>
</evidence>
<proteinExistence type="predicted"/>
<organism evidence="3 4">
    <name type="scientific">Massilia phyllostachyos</name>
    <dbReference type="NCBI Taxonomy" id="2898585"/>
    <lineage>
        <taxon>Bacteria</taxon>
        <taxon>Pseudomonadati</taxon>
        <taxon>Pseudomonadota</taxon>
        <taxon>Betaproteobacteria</taxon>
        <taxon>Burkholderiales</taxon>
        <taxon>Oxalobacteraceae</taxon>
        <taxon>Telluria group</taxon>
        <taxon>Massilia</taxon>
    </lineage>
</organism>
<evidence type="ECO:0000256" key="1">
    <source>
        <dbReference type="SAM" id="MobiDB-lite"/>
    </source>
</evidence>
<dbReference type="InterPro" id="IPR003593">
    <property type="entry name" value="AAA+_ATPase"/>
</dbReference>
<keyword evidence="3" id="KW-0067">ATP-binding</keyword>
<protein>
    <submittedName>
        <fullName evidence="3">ATP-binding protein</fullName>
    </submittedName>
</protein>
<sequence length="474" mass="50732">MEALSASPPAIARGGALDAAGGIEAAPVLPRQARTVRDTGLEPRVVTALVLKTMHAGGKTALSMLTGRLRLSTGVVREVLQGLVAEQLAEVAWSGDSDIDVHYQLTAFGQRAAAEHLAQSRYTGPAPVTLDAWRAVVEAQSLRQPDGARVTPAELQALLQDDGIEPALRELLGAALHSQRPLMLYGPAGGGKTHLARKLARLRQDPIAVPYAVLVKHEIVQVHDPALHPAPLQARSMEDRRSCDARWALCRRPLVHVGAELARDMLELRVDAASGVLRAPPHLLANNGLLILDDLGRQRVPPAEVLHRWLGALESGVDHVAVPNGASHALPFDVSLVLATSLAPEAVLDESCLRRIGYRIPVGPLSEPGYRALVRRQCRLRGIEPDEAAIDYLVHELHRRTRRPLLAAWPHELLGRIHDFAGFAGQAPRFDCASLARAWGSLFSNDTGPDASGNPGGAPLSTPMPASSEPGDTP</sequence>
<feature type="domain" description="AAA+ ATPase" evidence="2">
    <location>
        <begin position="178"/>
        <end position="366"/>
    </location>
</feature>
<dbReference type="RefSeq" id="WP_231060624.1">
    <property type="nucleotide sequence ID" value="NZ_JAJNOC010000012.1"/>
</dbReference>
<dbReference type="Gene3D" id="3.40.50.300">
    <property type="entry name" value="P-loop containing nucleotide triphosphate hydrolases"/>
    <property type="match status" value="1"/>
</dbReference>
<evidence type="ECO:0000313" key="4">
    <source>
        <dbReference type="Proteomes" id="UP001179361"/>
    </source>
</evidence>
<accession>A0ABS8QC69</accession>
<name>A0ABS8QC69_9BURK</name>
<keyword evidence="3" id="KW-0547">Nucleotide-binding</keyword>